<dbReference type="OMA" id="IEWTNEF"/>
<dbReference type="Pfam" id="PF00004">
    <property type="entry name" value="AAA"/>
    <property type="match status" value="1"/>
</dbReference>
<dbReference type="GO" id="GO:0007033">
    <property type="term" value="P:vacuole organization"/>
    <property type="evidence" value="ECO:0007669"/>
    <property type="project" value="TreeGrafter"/>
</dbReference>
<evidence type="ECO:0000256" key="10">
    <source>
        <dbReference type="ARBA" id="ARBA00023136"/>
    </source>
</evidence>
<dbReference type="OrthoDB" id="29072at2759"/>
<dbReference type="InterPro" id="IPR027417">
    <property type="entry name" value="P-loop_NTPase"/>
</dbReference>
<proteinExistence type="inferred from homology"/>
<keyword evidence="10" id="KW-0472">Membrane</keyword>
<comment type="catalytic activity">
    <reaction evidence="11">
        <text>ATP + H2O = ADP + phosphate + H(+)</text>
        <dbReference type="Rhea" id="RHEA:13065"/>
        <dbReference type="ChEBI" id="CHEBI:15377"/>
        <dbReference type="ChEBI" id="CHEBI:15378"/>
        <dbReference type="ChEBI" id="CHEBI:30616"/>
        <dbReference type="ChEBI" id="CHEBI:43474"/>
        <dbReference type="ChEBI" id="CHEBI:456216"/>
        <dbReference type="EC" id="3.6.4.6"/>
    </reaction>
</comment>
<dbReference type="STRING" id="1109443.G4TH40"/>
<evidence type="ECO:0000256" key="1">
    <source>
        <dbReference type="ARBA" id="ARBA00004481"/>
    </source>
</evidence>
<dbReference type="FunCoup" id="G4TH40">
    <property type="interactions" value="508"/>
</dbReference>
<accession>G4TH40</accession>
<dbReference type="SMART" id="SM00382">
    <property type="entry name" value="AAA"/>
    <property type="match status" value="1"/>
</dbReference>
<dbReference type="FunFam" id="1.20.58.80:FF:000004">
    <property type="entry name" value="Vacuolar protein sorting-associated protein 4"/>
    <property type="match status" value="1"/>
</dbReference>
<dbReference type="CDD" id="cd02678">
    <property type="entry name" value="MIT_VPS4"/>
    <property type="match status" value="1"/>
</dbReference>
<dbReference type="InterPro" id="IPR041569">
    <property type="entry name" value="AAA_lid_3"/>
</dbReference>
<dbReference type="GO" id="GO:0016197">
    <property type="term" value="P:endosomal transport"/>
    <property type="evidence" value="ECO:0007669"/>
    <property type="project" value="TreeGrafter"/>
</dbReference>
<dbReference type="Pfam" id="PF17862">
    <property type="entry name" value="AAA_lid_3"/>
    <property type="match status" value="1"/>
</dbReference>
<dbReference type="Pfam" id="PF04212">
    <property type="entry name" value="MIT"/>
    <property type="match status" value="1"/>
</dbReference>
<keyword evidence="9" id="KW-0653">Protein transport</keyword>
<dbReference type="PANTHER" id="PTHR23074:SF83">
    <property type="entry name" value="VACUOLAR PROTEIN SORTING-ASSOCIATED PROTEIN 4A"/>
    <property type="match status" value="1"/>
</dbReference>
<evidence type="ECO:0000256" key="8">
    <source>
        <dbReference type="ARBA" id="ARBA00022840"/>
    </source>
</evidence>
<dbReference type="Gene3D" id="1.20.58.80">
    <property type="entry name" value="Phosphotransferase system, lactose/cellobiose-type IIA subunit"/>
    <property type="match status" value="1"/>
</dbReference>
<evidence type="ECO:0000256" key="4">
    <source>
        <dbReference type="ARBA" id="ARBA00022448"/>
    </source>
</evidence>
<dbReference type="HOGENOM" id="CLU_000688_21_2_1"/>
<dbReference type="EC" id="3.6.4.6" evidence="3"/>
<feature type="domain" description="AAA+ ATPase" evidence="14">
    <location>
        <begin position="204"/>
        <end position="339"/>
    </location>
</feature>
<dbReference type="SMART" id="SM00745">
    <property type="entry name" value="MIT"/>
    <property type="match status" value="1"/>
</dbReference>
<evidence type="ECO:0000256" key="6">
    <source>
        <dbReference type="ARBA" id="ARBA00022753"/>
    </source>
</evidence>
<feature type="domain" description="MIT" evidence="15">
    <location>
        <begin position="48"/>
        <end position="125"/>
    </location>
</feature>
<dbReference type="SUPFAM" id="SSF52540">
    <property type="entry name" value="P-loop containing nucleoside triphosphate hydrolases"/>
    <property type="match status" value="1"/>
</dbReference>
<dbReference type="InterPro" id="IPR003960">
    <property type="entry name" value="ATPase_AAA_CS"/>
</dbReference>
<evidence type="ECO:0000259" key="14">
    <source>
        <dbReference type="SMART" id="SM00382"/>
    </source>
</evidence>
<reference evidence="16 17" key="1">
    <citation type="journal article" date="2011" name="PLoS Pathog.">
        <title>Endophytic Life Strategies Decoded by Genome and Transcriptome Analyses of the Mutualistic Root Symbiont Piriformospora indica.</title>
        <authorList>
            <person name="Zuccaro A."/>
            <person name="Lahrmann U."/>
            <person name="Guldener U."/>
            <person name="Langen G."/>
            <person name="Pfiffi S."/>
            <person name="Biedenkopf D."/>
            <person name="Wong P."/>
            <person name="Samans B."/>
            <person name="Grimm C."/>
            <person name="Basiewicz M."/>
            <person name="Murat C."/>
            <person name="Martin F."/>
            <person name="Kogel K.H."/>
        </authorList>
    </citation>
    <scope>NUCLEOTIDE SEQUENCE [LARGE SCALE GENOMIC DNA]</scope>
    <source>
        <strain evidence="16 17">DSM 11827</strain>
    </source>
</reference>
<keyword evidence="4" id="KW-0813">Transport</keyword>
<evidence type="ECO:0000256" key="7">
    <source>
        <dbReference type="ARBA" id="ARBA00022801"/>
    </source>
</evidence>
<dbReference type="Gene3D" id="1.10.8.60">
    <property type="match status" value="1"/>
</dbReference>
<gene>
    <name evidence="16" type="ORF">PIIN_04569</name>
</gene>
<dbReference type="SUPFAM" id="SSF116846">
    <property type="entry name" value="MIT domain"/>
    <property type="match status" value="1"/>
</dbReference>
<comment type="caution">
    <text evidence="16">The sequence shown here is derived from an EMBL/GenBank/DDBJ whole genome shotgun (WGS) entry which is preliminary data.</text>
</comment>
<dbReference type="InterPro" id="IPR036181">
    <property type="entry name" value="MIT_dom_sf"/>
</dbReference>
<keyword evidence="5 12" id="KW-0547">Nucleotide-binding</keyword>
<dbReference type="InterPro" id="IPR050304">
    <property type="entry name" value="MT-severing_AAA_ATPase"/>
</dbReference>
<feature type="region of interest" description="Disordered" evidence="13">
    <location>
        <begin position="130"/>
        <end position="151"/>
    </location>
</feature>
<dbReference type="InterPro" id="IPR045253">
    <property type="entry name" value="VPS4_MIT"/>
</dbReference>
<dbReference type="InParanoid" id="G4TH40"/>
<keyword evidence="17" id="KW-1185">Reference proteome</keyword>
<dbReference type="CDD" id="cd19521">
    <property type="entry name" value="RecA-like_VPS4"/>
    <property type="match status" value="1"/>
</dbReference>
<evidence type="ECO:0000256" key="2">
    <source>
        <dbReference type="ARBA" id="ARBA00006914"/>
    </source>
</evidence>
<dbReference type="FunFam" id="1.10.8.60:FF:000015">
    <property type="entry name" value="vacuolar protein sorting-associated protein 4A"/>
    <property type="match status" value="1"/>
</dbReference>
<keyword evidence="8 12" id="KW-0067">ATP-binding</keyword>
<evidence type="ECO:0000256" key="13">
    <source>
        <dbReference type="SAM" id="MobiDB-lite"/>
    </source>
</evidence>
<dbReference type="GO" id="GO:0015031">
    <property type="term" value="P:protein transport"/>
    <property type="evidence" value="ECO:0007669"/>
    <property type="project" value="UniProtKB-KW"/>
</dbReference>
<dbReference type="GO" id="GO:0016887">
    <property type="term" value="F:ATP hydrolysis activity"/>
    <property type="evidence" value="ECO:0007669"/>
    <property type="project" value="InterPro"/>
</dbReference>
<dbReference type="GO" id="GO:0010008">
    <property type="term" value="C:endosome membrane"/>
    <property type="evidence" value="ECO:0007669"/>
    <property type="project" value="UniProtKB-SubCell"/>
</dbReference>
<dbReference type="Pfam" id="PF09336">
    <property type="entry name" value="Vps4_C"/>
    <property type="match status" value="1"/>
</dbReference>
<comment type="similarity">
    <text evidence="2 12">Belongs to the AAA ATPase family.</text>
</comment>
<evidence type="ECO:0000256" key="11">
    <source>
        <dbReference type="ARBA" id="ARBA00048883"/>
    </source>
</evidence>
<dbReference type="AlphaFoldDB" id="G4TH40"/>
<evidence type="ECO:0000256" key="9">
    <source>
        <dbReference type="ARBA" id="ARBA00022927"/>
    </source>
</evidence>
<dbReference type="FunFam" id="3.40.50.300:FF:000043">
    <property type="entry name" value="Vacuolar protein sorting-associated protein 4"/>
    <property type="match status" value="1"/>
</dbReference>
<dbReference type="GO" id="GO:0005524">
    <property type="term" value="F:ATP binding"/>
    <property type="evidence" value="ECO:0007669"/>
    <property type="project" value="UniProtKB-KW"/>
</dbReference>
<dbReference type="GO" id="GO:0045324">
    <property type="term" value="P:late endosome to vacuole transport"/>
    <property type="evidence" value="ECO:0007669"/>
    <property type="project" value="UniProtKB-ARBA"/>
</dbReference>
<keyword evidence="7" id="KW-0378">Hydrolase</keyword>
<dbReference type="Proteomes" id="UP000007148">
    <property type="component" value="Unassembled WGS sequence"/>
</dbReference>
<dbReference type="Gene3D" id="3.40.50.300">
    <property type="entry name" value="P-loop containing nucleotide triphosphate hydrolases"/>
    <property type="match status" value="1"/>
</dbReference>
<dbReference type="InterPro" id="IPR003593">
    <property type="entry name" value="AAA+_ATPase"/>
</dbReference>
<keyword evidence="6" id="KW-0967">Endosome</keyword>
<dbReference type="PANTHER" id="PTHR23074">
    <property type="entry name" value="AAA DOMAIN-CONTAINING"/>
    <property type="match status" value="1"/>
</dbReference>
<dbReference type="InterPro" id="IPR007330">
    <property type="entry name" value="MIT_dom"/>
</dbReference>
<comment type="subcellular location">
    <subcellularLocation>
        <location evidence="1">Endosome membrane</location>
        <topology evidence="1">Peripheral membrane protein</topology>
    </subcellularLocation>
</comment>
<evidence type="ECO:0000259" key="15">
    <source>
        <dbReference type="SMART" id="SM00745"/>
    </source>
</evidence>
<sequence length="484" mass="53784">MLFLGYDLIGHLKNLLEIDGRGQPQRKWALATTFVWLCASNNDDNMSNGNFLDRAIEIVQKAIDEDVNQNYAEAYKQYQNALDYFMMALKYEKNDKLRVLIRKKVDEYLDRAEKLKAHIAKAETAKTAAAIGSSGKTTSGGKEDDGDDPEVKKLRAGLSSAIVHETPNVKWDDVAGLEGAKESLKEAVILPIKFPHLFTGKRTPWRGILMYGPPGTGKSYLAKAVATEAKSTFFAVSSSDLVSKWMGESERLVKQLFTMAREQKPAIIFIDEVDSLCGTRGEGESEASRRIKTEFLVQMNGVGNDDTGVLVLGATNIPWALDNAIKRRFEKRIYIPLPGPEARKRMFELNVGTTPCELSAKEYRQLADRTNGYSGSDIAVVVRDALMQPVRKVLSATHFKSVAAPQTEHQKTLGGRWPKWTPCSPGDAEAVEKSWSDVESDELLEPPLRMADFVRAIAQVRPTVTEDDIRKHVEWTNDSGEAGA</sequence>
<dbReference type="InterPro" id="IPR003959">
    <property type="entry name" value="ATPase_AAA_core"/>
</dbReference>
<feature type="compositionally biased region" description="Low complexity" evidence="13">
    <location>
        <begin position="130"/>
        <end position="140"/>
    </location>
</feature>
<name>G4TH40_SERID</name>
<evidence type="ECO:0000256" key="5">
    <source>
        <dbReference type="ARBA" id="ARBA00022741"/>
    </source>
</evidence>
<evidence type="ECO:0000313" key="17">
    <source>
        <dbReference type="Proteomes" id="UP000007148"/>
    </source>
</evidence>
<dbReference type="EMBL" id="CAFZ01000089">
    <property type="protein sequence ID" value="CCA70633.1"/>
    <property type="molecule type" value="Genomic_DNA"/>
</dbReference>
<evidence type="ECO:0000313" key="16">
    <source>
        <dbReference type="EMBL" id="CCA70633.1"/>
    </source>
</evidence>
<organism evidence="16 17">
    <name type="scientific">Serendipita indica (strain DSM 11827)</name>
    <name type="common">Root endophyte fungus</name>
    <name type="synonym">Piriformospora indica</name>
    <dbReference type="NCBI Taxonomy" id="1109443"/>
    <lineage>
        <taxon>Eukaryota</taxon>
        <taxon>Fungi</taxon>
        <taxon>Dikarya</taxon>
        <taxon>Basidiomycota</taxon>
        <taxon>Agaricomycotina</taxon>
        <taxon>Agaricomycetes</taxon>
        <taxon>Sebacinales</taxon>
        <taxon>Serendipitaceae</taxon>
        <taxon>Serendipita</taxon>
    </lineage>
</organism>
<protein>
    <recommendedName>
        <fullName evidence="3">vesicle-fusing ATPase</fullName>
        <ecNumber evidence="3">3.6.4.6</ecNumber>
    </recommendedName>
</protein>
<evidence type="ECO:0000256" key="3">
    <source>
        <dbReference type="ARBA" id="ARBA00012674"/>
    </source>
</evidence>
<dbReference type="InterPro" id="IPR015415">
    <property type="entry name" value="Spast_Vps4_C"/>
</dbReference>
<dbReference type="eggNOG" id="KOG0739">
    <property type="taxonomic scope" value="Eukaryota"/>
</dbReference>
<evidence type="ECO:0000256" key="12">
    <source>
        <dbReference type="RuleBase" id="RU003651"/>
    </source>
</evidence>
<dbReference type="PROSITE" id="PS00674">
    <property type="entry name" value="AAA"/>
    <property type="match status" value="1"/>
</dbReference>